<name>A0ABR2JKR9_9EUKA</name>
<dbReference type="PROSITE" id="PS50238">
    <property type="entry name" value="RHOGAP"/>
    <property type="match status" value="1"/>
</dbReference>
<comment type="caution">
    <text evidence="2">The sequence shown here is derived from an EMBL/GenBank/DDBJ whole genome shotgun (WGS) entry which is preliminary data.</text>
</comment>
<dbReference type="Pfam" id="PF00620">
    <property type="entry name" value="RhoGAP"/>
    <property type="match status" value="1"/>
</dbReference>
<dbReference type="SUPFAM" id="SSF48350">
    <property type="entry name" value="GTPase activation domain, GAP"/>
    <property type="match status" value="1"/>
</dbReference>
<dbReference type="InterPro" id="IPR000198">
    <property type="entry name" value="RhoGAP_dom"/>
</dbReference>
<evidence type="ECO:0000313" key="2">
    <source>
        <dbReference type="EMBL" id="KAK8878267.1"/>
    </source>
</evidence>
<dbReference type="InterPro" id="IPR008936">
    <property type="entry name" value="Rho_GTPase_activation_prot"/>
</dbReference>
<protein>
    <submittedName>
        <fullName evidence="2">Rho GTPase-activating protein 15</fullName>
    </submittedName>
</protein>
<dbReference type="CDD" id="cd00159">
    <property type="entry name" value="RhoGAP"/>
    <property type="match status" value="1"/>
</dbReference>
<proteinExistence type="predicted"/>
<evidence type="ECO:0000259" key="1">
    <source>
        <dbReference type="PROSITE" id="PS50238"/>
    </source>
</evidence>
<evidence type="ECO:0000313" key="3">
    <source>
        <dbReference type="Proteomes" id="UP001470230"/>
    </source>
</evidence>
<organism evidence="2 3">
    <name type="scientific">Tritrichomonas musculus</name>
    <dbReference type="NCBI Taxonomy" id="1915356"/>
    <lineage>
        <taxon>Eukaryota</taxon>
        <taxon>Metamonada</taxon>
        <taxon>Parabasalia</taxon>
        <taxon>Tritrichomonadida</taxon>
        <taxon>Tritrichomonadidae</taxon>
        <taxon>Tritrichomonas</taxon>
    </lineage>
</organism>
<dbReference type="EMBL" id="JAPFFF010000011">
    <property type="protein sequence ID" value="KAK8878267.1"/>
    <property type="molecule type" value="Genomic_DNA"/>
</dbReference>
<dbReference type="PANTHER" id="PTHR45808">
    <property type="entry name" value="RHO GTPASE-ACTIVATING PROTEIN 68F"/>
    <property type="match status" value="1"/>
</dbReference>
<accession>A0ABR2JKR9</accession>
<sequence length="263" mass="29940">MYFTPHPQFFSRSTDEFGGKVPFIVTDLIAKLKSMNAEKVEGIFRLSGAARDISELASILDQGRVHDWTPFQNVHTVACTLKKYFRDNVRTQPLLPFDQFESFIAIPTEAPTDEAAIPRYKQILKNITEARVMTFAVLFQYLHQISTVESSKMNPHNLAIVIAPNLLSPKPGTRSEEDLIKLNAIQNNAIELMIRLYDKIFDDIKIDESSFITDDELKILIPPPINEADLPIIVELRNIRKKSLIPFVPSEMLKLANNSQNKE</sequence>
<dbReference type="Gene3D" id="1.10.555.10">
    <property type="entry name" value="Rho GTPase activation protein"/>
    <property type="match status" value="1"/>
</dbReference>
<feature type="domain" description="Rho-GAP" evidence="1">
    <location>
        <begin position="12"/>
        <end position="201"/>
    </location>
</feature>
<reference evidence="2 3" key="1">
    <citation type="submission" date="2024-04" db="EMBL/GenBank/DDBJ databases">
        <title>Tritrichomonas musculus Genome.</title>
        <authorList>
            <person name="Alves-Ferreira E."/>
            <person name="Grigg M."/>
            <person name="Lorenzi H."/>
            <person name="Galac M."/>
        </authorList>
    </citation>
    <scope>NUCLEOTIDE SEQUENCE [LARGE SCALE GENOMIC DNA]</scope>
    <source>
        <strain evidence="2 3">EAF2021</strain>
    </source>
</reference>
<dbReference type="PANTHER" id="PTHR45808:SF2">
    <property type="entry name" value="RHO GTPASE-ACTIVATING PROTEIN 68F"/>
    <property type="match status" value="1"/>
</dbReference>
<gene>
    <name evidence="2" type="ORF">M9Y10_005032</name>
</gene>
<dbReference type="SMART" id="SM00324">
    <property type="entry name" value="RhoGAP"/>
    <property type="match status" value="1"/>
</dbReference>
<dbReference type="Proteomes" id="UP001470230">
    <property type="component" value="Unassembled WGS sequence"/>
</dbReference>
<keyword evidence="3" id="KW-1185">Reference proteome</keyword>